<evidence type="ECO:0000313" key="7">
    <source>
        <dbReference type="EMBL" id="TMX01673.1"/>
    </source>
</evidence>
<evidence type="ECO:0000256" key="2">
    <source>
        <dbReference type="ARBA" id="ARBA00023125"/>
    </source>
</evidence>
<keyword evidence="1" id="KW-0805">Transcription regulation</keyword>
<keyword evidence="2" id="KW-0238">DNA-binding</keyword>
<dbReference type="EMBL" id="RXGB01000796">
    <property type="protein sequence ID" value="TMX01673.1"/>
    <property type="molecule type" value="Genomic_DNA"/>
</dbReference>
<proteinExistence type="predicted"/>
<dbReference type="Pfam" id="PF02365">
    <property type="entry name" value="NAM"/>
    <property type="match status" value="1"/>
</dbReference>
<dbReference type="InterPro" id="IPR036093">
    <property type="entry name" value="NAC_dom_sf"/>
</dbReference>
<evidence type="ECO:0000256" key="5">
    <source>
        <dbReference type="SAM" id="MobiDB-lite"/>
    </source>
</evidence>
<dbReference type="GO" id="GO:0006355">
    <property type="term" value="P:regulation of DNA-templated transcription"/>
    <property type="evidence" value="ECO:0007669"/>
    <property type="project" value="InterPro"/>
</dbReference>
<dbReference type="PROSITE" id="PS51005">
    <property type="entry name" value="NAC"/>
    <property type="match status" value="1"/>
</dbReference>
<feature type="region of interest" description="Disordered" evidence="5">
    <location>
        <begin position="164"/>
        <end position="185"/>
    </location>
</feature>
<name>A0A6N2C228_SOLCI</name>
<reference evidence="7" key="1">
    <citation type="submission" date="2019-05" db="EMBL/GenBank/DDBJ databases">
        <title>The de novo reference genome and transcriptome assemblies of the wild tomato species Solanum chilense.</title>
        <authorList>
            <person name="Stam R."/>
            <person name="Nosenko T."/>
            <person name="Hoerger A.C."/>
            <person name="Stephan W."/>
            <person name="Seidel M.A."/>
            <person name="Kuhn J.M.M."/>
            <person name="Haberer G."/>
            <person name="Tellier A."/>
        </authorList>
    </citation>
    <scope>NUCLEOTIDE SEQUENCE</scope>
    <source>
        <tissue evidence="7">Mature leaves</tissue>
    </source>
</reference>
<comment type="caution">
    <text evidence="7">The sequence shown here is derived from an EMBL/GenBank/DDBJ whole genome shotgun (WGS) entry which is preliminary data.</text>
</comment>
<evidence type="ECO:0000256" key="3">
    <source>
        <dbReference type="ARBA" id="ARBA00023163"/>
    </source>
</evidence>
<protein>
    <recommendedName>
        <fullName evidence="6">NAC domain-containing protein</fullName>
    </recommendedName>
</protein>
<evidence type="ECO:0000256" key="1">
    <source>
        <dbReference type="ARBA" id="ARBA00023015"/>
    </source>
</evidence>
<dbReference type="AlphaFoldDB" id="A0A6N2C228"/>
<feature type="domain" description="NAC" evidence="6">
    <location>
        <begin position="2"/>
        <end position="159"/>
    </location>
</feature>
<sequence>MDKINEYWKSTDKNMMDYLVRYVIDNKPFPHKHTIMKVDDIYGIRMFTPSQIFQSTEEPKNKNVRYLITNQKNERARSSAYKDSRGVWKFTGKIDSIFDSNKRLMGYVKILWWFYYDGDKNKRIIKSEWHMREYYVAPTINSRCNVDKKDVIFVMMFKKRNDNDNNIDQDDETQMVQSPQGGQLDDHQDFVANQITQSLQGIYL</sequence>
<dbReference type="SUPFAM" id="SSF101941">
    <property type="entry name" value="NAC domain"/>
    <property type="match status" value="1"/>
</dbReference>
<keyword evidence="4" id="KW-0539">Nucleus</keyword>
<dbReference type="InterPro" id="IPR003441">
    <property type="entry name" value="NAC-dom"/>
</dbReference>
<gene>
    <name evidence="7" type="ORF">EJD97_023931</name>
</gene>
<evidence type="ECO:0000256" key="4">
    <source>
        <dbReference type="ARBA" id="ARBA00023242"/>
    </source>
</evidence>
<accession>A0A6N2C228</accession>
<keyword evidence="3" id="KW-0804">Transcription</keyword>
<dbReference type="GO" id="GO:0003677">
    <property type="term" value="F:DNA binding"/>
    <property type="evidence" value="ECO:0007669"/>
    <property type="project" value="UniProtKB-KW"/>
</dbReference>
<evidence type="ECO:0000259" key="6">
    <source>
        <dbReference type="PROSITE" id="PS51005"/>
    </source>
</evidence>
<dbReference type="Gene3D" id="2.170.150.80">
    <property type="entry name" value="NAC domain"/>
    <property type="match status" value="1"/>
</dbReference>
<organism evidence="7">
    <name type="scientific">Solanum chilense</name>
    <name type="common">Tomato</name>
    <name type="synonym">Lycopersicon chilense</name>
    <dbReference type="NCBI Taxonomy" id="4083"/>
    <lineage>
        <taxon>Eukaryota</taxon>
        <taxon>Viridiplantae</taxon>
        <taxon>Streptophyta</taxon>
        <taxon>Embryophyta</taxon>
        <taxon>Tracheophyta</taxon>
        <taxon>Spermatophyta</taxon>
        <taxon>Magnoliopsida</taxon>
        <taxon>eudicotyledons</taxon>
        <taxon>Gunneridae</taxon>
        <taxon>Pentapetalae</taxon>
        <taxon>asterids</taxon>
        <taxon>lamiids</taxon>
        <taxon>Solanales</taxon>
        <taxon>Solanaceae</taxon>
        <taxon>Solanoideae</taxon>
        <taxon>Solaneae</taxon>
        <taxon>Solanum</taxon>
        <taxon>Solanum subgen. Lycopersicon</taxon>
    </lineage>
</organism>